<keyword evidence="3" id="KW-1185">Reference proteome</keyword>
<dbReference type="Proteomes" id="UP000233551">
    <property type="component" value="Unassembled WGS sequence"/>
</dbReference>
<protein>
    <submittedName>
        <fullName evidence="2">Uncharacterized protein</fullName>
    </submittedName>
</protein>
<reference evidence="2 3" key="1">
    <citation type="submission" date="2017-11" db="EMBL/GenBank/DDBJ databases">
        <title>De-novo sequencing of pomegranate (Punica granatum L.) genome.</title>
        <authorList>
            <person name="Akparov Z."/>
            <person name="Amiraslanov A."/>
            <person name="Hajiyeva S."/>
            <person name="Abbasov M."/>
            <person name="Kaur K."/>
            <person name="Hamwieh A."/>
            <person name="Solovyev V."/>
            <person name="Salamov A."/>
            <person name="Braich B."/>
            <person name="Kosarev P."/>
            <person name="Mahmoud A."/>
            <person name="Hajiyev E."/>
            <person name="Babayeva S."/>
            <person name="Izzatullayeva V."/>
            <person name="Mammadov A."/>
            <person name="Mammadov A."/>
            <person name="Sharifova S."/>
            <person name="Ojaghi J."/>
            <person name="Eynullazada K."/>
            <person name="Bayramov B."/>
            <person name="Abdulazimova A."/>
            <person name="Shahmuradov I."/>
        </authorList>
    </citation>
    <scope>NUCLEOTIDE SEQUENCE [LARGE SCALE GENOMIC DNA]</scope>
    <source>
        <strain evidence="3">cv. AG2017</strain>
        <tissue evidence="2">Leaf</tissue>
    </source>
</reference>
<proteinExistence type="predicted"/>
<organism evidence="2 3">
    <name type="scientific">Punica granatum</name>
    <name type="common">Pomegranate</name>
    <dbReference type="NCBI Taxonomy" id="22663"/>
    <lineage>
        <taxon>Eukaryota</taxon>
        <taxon>Viridiplantae</taxon>
        <taxon>Streptophyta</taxon>
        <taxon>Embryophyta</taxon>
        <taxon>Tracheophyta</taxon>
        <taxon>Spermatophyta</taxon>
        <taxon>Magnoliopsida</taxon>
        <taxon>eudicotyledons</taxon>
        <taxon>Gunneridae</taxon>
        <taxon>Pentapetalae</taxon>
        <taxon>rosids</taxon>
        <taxon>malvids</taxon>
        <taxon>Myrtales</taxon>
        <taxon>Lythraceae</taxon>
        <taxon>Punica</taxon>
    </lineage>
</organism>
<dbReference type="EMBL" id="PGOL01000685">
    <property type="protein sequence ID" value="PKI66156.1"/>
    <property type="molecule type" value="Genomic_DNA"/>
</dbReference>
<gene>
    <name evidence="2" type="ORF">CRG98_013454</name>
</gene>
<feature type="compositionally biased region" description="Basic and acidic residues" evidence="1">
    <location>
        <begin position="58"/>
        <end position="74"/>
    </location>
</feature>
<feature type="region of interest" description="Disordered" evidence="1">
    <location>
        <begin position="128"/>
        <end position="148"/>
    </location>
</feature>
<name>A0A2I0KEE5_PUNGR</name>
<evidence type="ECO:0000313" key="2">
    <source>
        <dbReference type="EMBL" id="PKI66156.1"/>
    </source>
</evidence>
<evidence type="ECO:0000313" key="3">
    <source>
        <dbReference type="Proteomes" id="UP000233551"/>
    </source>
</evidence>
<comment type="caution">
    <text evidence="2">The sequence shown here is derived from an EMBL/GenBank/DDBJ whole genome shotgun (WGS) entry which is preliminary data.</text>
</comment>
<evidence type="ECO:0000256" key="1">
    <source>
        <dbReference type="SAM" id="MobiDB-lite"/>
    </source>
</evidence>
<feature type="compositionally biased region" description="Acidic residues" evidence="1">
    <location>
        <begin position="134"/>
        <end position="148"/>
    </location>
</feature>
<feature type="region of interest" description="Disordered" evidence="1">
    <location>
        <begin position="42"/>
        <end position="74"/>
    </location>
</feature>
<dbReference type="AlphaFoldDB" id="A0A2I0KEE5"/>
<sequence length="162" mass="18617">MDEEQLQIKHSIGEKSEEFKNIFLEQMPPKQSPIKSVVIDSRTNPFEERGNDIIQLEDPSHGHEEESQDDRVEHEGELWDKHVQELLLASPFITKETKQDRKGPICPTISDTNMTESHNLERLMEQIGRSQGLDDNEAEFDGADSEDNENLGLLTEQMVYLV</sequence>
<accession>A0A2I0KEE5</accession>